<organism evidence="2 3">
    <name type="scientific">Paraburkholderia steynii</name>
    <dbReference type="NCBI Taxonomy" id="1245441"/>
    <lineage>
        <taxon>Bacteria</taxon>
        <taxon>Pseudomonadati</taxon>
        <taxon>Pseudomonadota</taxon>
        <taxon>Betaproteobacteria</taxon>
        <taxon>Burkholderiales</taxon>
        <taxon>Burkholderiaceae</taxon>
        <taxon>Paraburkholderia</taxon>
    </lineage>
</organism>
<keyword evidence="1" id="KW-0472">Membrane</keyword>
<accession>A0A7Z7BBA9</accession>
<dbReference type="AlphaFoldDB" id="A0A7Z7BBA9"/>
<name>A0A7Z7BBA9_9BURK</name>
<evidence type="ECO:0000313" key="2">
    <source>
        <dbReference type="EMBL" id="SDI55080.1"/>
    </source>
</evidence>
<keyword evidence="1" id="KW-0812">Transmembrane</keyword>
<keyword evidence="1" id="KW-1133">Transmembrane helix</keyword>
<feature type="transmembrane region" description="Helical" evidence="1">
    <location>
        <begin position="77"/>
        <end position="97"/>
    </location>
</feature>
<dbReference type="EMBL" id="FNDI01000019">
    <property type="protein sequence ID" value="SDI55080.1"/>
    <property type="molecule type" value="Genomic_DNA"/>
</dbReference>
<protein>
    <submittedName>
        <fullName evidence="2">Uncharacterized protein</fullName>
    </submittedName>
</protein>
<feature type="transmembrane region" description="Helical" evidence="1">
    <location>
        <begin position="103"/>
        <end position="121"/>
    </location>
</feature>
<sequence length="242" mass="25775">MPGSPFERIRTSVVRWYRESVLKQRMERKAPAKIVAKKEVTEKKAAATKSVAPPEAPAQVSAPTSAAVAESLADATFFFAAAFFEAAVLSAAFLAAVFLAPTFVAATFLAVTFVAAFGFALSSSPIRNAVRAFARARHAGAGPPPAPRCPAHRITILRSLRPTNVISSRGTFVHSGNLGFQYAINQELTTVLCAGDPGGRTTMPGPGNATLRIAVLCCRRRRFGGDQSGCPHSHDEVDSRYE</sequence>
<gene>
    <name evidence="2" type="ORF">SAMN04487926_11911</name>
</gene>
<evidence type="ECO:0000313" key="3">
    <source>
        <dbReference type="Proteomes" id="UP000198900"/>
    </source>
</evidence>
<keyword evidence="3" id="KW-1185">Reference proteome</keyword>
<evidence type="ECO:0000256" key="1">
    <source>
        <dbReference type="SAM" id="Phobius"/>
    </source>
</evidence>
<comment type="caution">
    <text evidence="2">The sequence shown here is derived from an EMBL/GenBank/DDBJ whole genome shotgun (WGS) entry which is preliminary data.</text>
</comment>
<dbReference type="Proteomes" id="UP000198900">
    <property type="component" value="Unassembled WGS sequence"/>
</dbReference>
<proteinExistence type="predicted"/>
<reference evidence="2" key="1">
    <citation type="submission" date="2016-10" db="EMBL/GenBank/DDBJ databases">
        <authorList>
            <person name="Varghese N."/>
            <person name="Submissions S."/>
        </authorList>
    </citation>
    <scope>NUCLEOTIDE SEQUENCE [LARGE SCALE GENOMIC DNA]</scope>
    <source>
        <strain evidence="2">YR281</strain>
    </source>
</reference>